<dbReference type="EMBL" id="BAJS01000003">
    <property type="protein sequence ID" value="GAK35880.1"/>
    <property type="molecule type" value="Genomic_DNA"/>
</dbReference>
<evidence type="ECO:0000313" key="3">
    <source>
        <dbReference type="Proteomes" id="UP000027601"/>
    </source>
</evidence>
<evidence type="ECO:0000313" key="2">
    <source>
        <dbReference type="EMBL" id="GAK35880.1"/>
    </source>
</evidence>
<dbReference type="AlphaFoldDB" id="A0A069D0H3"/>
<sequence>MKKWTYAILALTLTAGLAACNGSNDETDNNIVFGDNQIGNGEQEFIITHNQTIKKGVYLLKGWCYVADGATLVIEAGTVIKGDNETRAALIVEPGGQIIARGTAELPIVFTSEKAPGQRKPGDWGGLILCGNARNNQGFMQVEGGPRTMHGGIKDTDNSGILSYVRIEFAGSPLRTNQEINGLTLGSVGSNTQIDHIQVSYSNDDAFEWFGGTVSPNYLVAYHTWDDDFDADNGYRGTATNLLGIRHPRIADASTSHGFECSSSSNAEPQTAPTFSNVNLYGPSSTDTEFENTTTYINGAGLLPDNQSLLGLYGAAIALSSNTAVSFKNANINGYPLNWEGTAATQENVTFGTATVSFPTWTNGWCNFDPQNTVY</sequence>
<dbReference type="PANTHER" id="PTHR41339:SF1">
    <property type="entry name" value="SECRETED PROTEIN"/>
    <property type="match status" value="1"/>
</dbReference>
<keyword evidence="3" id="KW-1185">Reference proteome</keyword>
<keyword evidence="1" id="KW-0732">Signal</keyword>
<organism evidence="2 3">
    <name type="scientific">Bacteroides graminisolvens DSM 19988 = JCM 15093</name>
    <dbReference type="NCBI Taxonomy" id="1121097"/>
    <lineage>
        <taxon>Bacteria</taxon>
        <taxon>Pseudomonadati</taxon>
        <taxon>Bacteroidota</taxon>
        <taxon>Bacteroidia</taxon>
        <taxon>Bacteroidales</taxon>
        <taxon>Bacteroidaceae</taxon>
        <taxon>Bacteroides</taxon>
    </lineage>
</organism>
<protein>
    <recommendedName>
        <fullName evidence="4">T9SS C-terminal target domain-containing protein</fullName>
    </recommendedName>
</protein>
<accession>A0A069D0H3</accession>
<feature type="chain" id="PRO_5001659778" description="T9SS C-terminal target domain-containing protein" evidence="1">
    <location>
        <begin position="19"/>
        <end position="375"/>
    </location>
</feature>
<name>A0A069D0H3_9BACE</name>
<evidence type="ECO:0008006" key="4">
    <source>
        <dbReference type="Google" id="ProtNLM"/>
    </source>
</evidence>
<dbReference type="OrthoDB" id="1521716at2"/>
<dbReference type="PANTHER" id="PTHR41339">
    <property type="entry name" value="LIPL48"/>
    <property type="match status" value="1"/>
</dbReference>
<reference evidence="2 3" key="1">
    <citation type="journal article" date="2015" name="Microbes Environ.">
        <title>Distribution and evolution of nitrogen fixation genes in the phylum bacteroidetes.</title>
        <authorList>
            <person name="Inoue J."/>
            <person name="Oshima K."/>
            <person name="Suda W."/>
            <person name="Sakamoto M."/>
            <person name="Iino T."/>
            <person name="Noda S."/>
            <person name="Hongoh Y."/>
            <person name="Hattori M."/>
            <person name="Ohkuma M."/>
        </authorList>
    </citation>
    <scope>NUCLEOTIDE SEQUENCE [LARGE SCALE GENOMIC DNA]</scope>
    <source>
        <strain evidence="2 3">JCM 15093</strain>
    </source>
</reference>
<dbReference type="STRING" id="1121097.GCA_000428125_00666"/>
<feature type="signal peptide" evidence="1">
    <location>
        <begin position="1"/>
        <end position="18"/>
    </location>
</feature>
<evidence type="ECO:0000256" key="1">
    <source>
        <dbReference type="SAM" id="SignalP"/>
    </source>
</evidence>
<proteinExistence type="predicted"/>
<dbReference type="Proteomes" id="UP000027601">
    <property type="component" value="Unassembled WGS sequence"/>
</dbReference>
<comment type="caution">
    <text evidence="2">The sequence shown here is derived from an EMBL/GenBank/DDBJ whole genome shotgun (WGS) entry which is preliminary data.</text>
</comment>
<dbReference type="PROSITE" id="PS51257">
    <property type="entry name" value="PROKAR_LIPOPROTEIN"/>
    <property type="match status" value="1"/>
</dbReference>
<dbReference type="eggNOG" id="COG5492">
    <property type="taxonomic scope" value="Bacteria"/>
</dbReference>
<gene>
    <name evidence="2" type="ORF">JCM15093_1009</name>
</gene>
<dbReference type="RefSeq" id="WP_024995927.1">
    <property type="nucleotide sequence ID" value="NZ_ATZI01000001.1"/>
</dbReference>